<feature type="domain" description="Pyrrolo-quinoline quinone repeat" evidence="1">
    <location>
        <begin position="87"/>
        <end position="322"/>
    </location>
</feature>
<evidence type="ECO:0000313" key="3">
    <source>
        <dbReference type="Proteomes" id="UP001595868"/>
    </source>
</evidence>
<dbReference type="InterPro" id="IPR002372">
    <property type="entry name" value="PQQ_rpt_dom"/>
</dbReference>
<keyword evidence="3" id="KW-1185">Reference proteome</keyword>
<sequence>MTIIELGEAYGAEPVEPPPPAVRRRGLRRWGSAAVLALLLGTVAGAAPAPRPVPLAGIDAAPGAAIALAEGRLLVVEPPGVSAERSTTVAAYRLPDAAPLWRTTLSRPLPGTVRLVGITHEVVLVTADPPVNSPSGEADAVALTVGTGTETWWGPLGDAAFTAGGDLLLMDGADGGLRFRSVAARTGAERWSYRLPPEAIWSVGVRRDRAVDLVVGLPSGRVERRSTDTGAVLAAADLPRPARGESGPSWGIEVLGDLLLVSDGRGGQAAYGLDRLDRRWELDLSGNAGGGWPSDCGPVICLGSPPPITIRAVDRRTGRPLWELADWQPYWSVGGYLIAAQETPGAGERGSKAAVDAGSGRVTSRLDGWDLPQPPEGDSRLLGVRYLPDGAWLAELDPATGASRPFGLLRGASRDCVRGPGVVVCRRYDGSIGVWRQPA</sequence>
<dbReference type="SUPFAM" id="SSF50998">
    <property type="entry name" value="Quinoprotein alcohol dehydrogenase-like"/>
    <property type="match status" value="1"/>
</dbReference>
<accession>A0ABV8KH76</accession>
<comment type="caution">
    <text evidence="2">The sequence shown here is derived from an EMBL/GenBank/DDBJ whole genome shotgun (WGS) entry which is preliminary data.</text>
</comment>
<dbReference type="RefSeq" id="WP_377542348.1">
    <property type="nucleotide sequence ID" value="NZ_JBHSBN010000002.1"/>
</dbReference>
<protein>
    <submittedName>
        <fullName evidence="2">PQQ-binding-like beta-propeller repeat protein</fullName>
    </submittedName>
</protein>
<dbReference type="InterPro" id="IPR015943">
    <property type="entry name" value="WD40/YVTN_repeat-like_dom_sf"/>
</dbReference>
<dbReference type="Gene3D" id="2.130.10.10">
    <property type="entry name" value="YVTN repeat-like/Quinoprotein amine dehydrogenase"/>
    <property type="match status" value="1"/>
</dbReference>
<organism evidence="2 3">
    <name type="scientific">Micromonospora zhanjiangensis</name>
    <dbReference type="NCBI Taxonomy" id="1522057"/>
    <lineage>
        <taxon>Bacteria</taxon>
        <taxon>Bacillati</taxon>
        <taxon>Actinomycetota</taxon>
        <taxon>Actinomycetes</taxon>
        <taxon>Micromonosporales</taxon>
        <taxon>Micromonosporaceae</taxon>
        <taxon>Micromonospora</taxon>
    </lineage>
</organism>
<dbReference type="Pfam" id="PF13360">
    <property type="entry name" value="PQQ_2"/>
    <property type="match status" value="1"/>
</dbReference>
<dbReference type="EMBL" id="JBHSBN010000002">
    <property type="protein sequence ID" value="MFC4105322.1"/>
    <property type="molecule type" value="Genomic_DNA"/>
</dbReference>
<dbReference type="Proteomes" id="UP001595868">
    <property type="component" value="Unassembled WGS sequence"/>
</dbReference>
<reference evidence="3" key="1">
    <citation type="journal article" date="2019" name="Int. J. Syst. Evol. Microbiol.">
        <title>The Global Catalogue of Microorganisms (GCM) 10K type strain sequencing project: providing services to taxonomists for standard genome sequencing and annotation.</title>
        <authorList>
            <consortium name="The Broad Institute Genomics Platform"/>
            <consortium name="The Broad Institute Genome Sequencing Center for Infectious Disease"/>
            <person name="Wu L."/>
            <person name="Ma J."/>
        </authorList>
    </citation>
    <scope>NUCLEOTIDE SEQUENCE [LARGE SCALE GENOMIC DNA]</scope>
    <source>
        <strain evidence="3">2902at01</strain>
    </source>
</reference>
<dbReference type="InterPro" id="IPR011047">
    <property type="entry name" value="Quinoprotein_ADH-like_sf"/>
</dbReference>
<gene>
    <name evidence="2" type="ORF">ACFOX0_05125</name>
</gene>
<evidence type="ECO:0000313" key="2">
    <source>
        <dbReference type="EMBL" id="MFC4105322.1"/>
    </source>
</evidence>
<evidence type="ECO:0000259" key="1">
    <source>
        <dbReference type="Pfam" id="PF13360"/>
    </source>
</evidence>
<name>A0ABV8KH76_9ACTN</name>
<proteinExistence type="predicted"/>